<feature type="region of interest" description="Disordered" evidence="2">
    <location>
        <begin position="148"/>
        <end position="170"/>
    </location>
</feature>
<sequence>MTVSSGDNVDFTAWDGPPPNYSHLQPPGQTSDSDYVVSSISNAIDDEVRSIRSLTSASRRRSALLLDFNGDVDGMTEEHLKGKLKDALGDLKKKERDLELAAEIGQQLVAVNNSLMAEYQELLHRQKSNSSLRSQKSGILPRVSSISSIKQVSRQRRRPSLQSLNPDAPPVVRADASAICSLSPTSPTSRSSLNRRSMNATEQHLNAQLETLEANLVDSERMHRHAINNLRRSNASLQDQLRATLQDLRDAEATHAQAVWVLERDLDQLREELQVTTQAATDLETDRRRLIREQMEVRRDSHEMERNDQEIIRELHLKIKRLESRNAKLLVGKREADRRSAMQTVELEQLANHVRGLEDQVEHANKLKSQCAQQQIEIQQLQEQLEEMRAREIELAEEELAFGDGEEMSSGDESIRSVDLGQEWDWTKWIERTTTRCWEIDVAGLKSEIANLQENRTQAYLRLQNNLASCRKQVVKNTPKHIASLATMIGTVVPGPVVGLATTVARGVQHGFEKRVIGFDSTDERRSLGPD</sequence>
<protein>
    <submittedName>
        <fullName evidence="3">Uncharacterized protein</fullName>
    </submittedName>
</protein>
<keyword evidence="1" id="KW-0175">Coiled coil</keyword>
<dbReference type="EMBL" id="QEAQ01000099">
    <property type="protein sequence ID" value="TPX55685.1"/>
    <property type="molecule type" value="Genomic_DNA"/>
</dbReference>
<dbReference type="STRING" id="109895.A0A507DWY5"/>
<name>A0A507DWY5_9FUNG</name>
<comment type="caution">
    <text evidence="3">The sequence shown here is derived from an EMBL/GenBank/DDBJ whole genome shotgun (WGS) entry which is preliminary data.</text>
</comment>
<proteinExistence type="predicted"/>
<feature type="coiled-coil region" evidence="1">
    <location>
        <begin position="347"/>
        <end position="401"/>
    </location>
</feature>
<organism evidence="3 4">
    <name type="scientific">Powellomyces hirtus</name>
    <dbReference type="NCBI Taxonomy" id="109895"/>
    <lineage>
        <taxon>Eukaryota</taxon>
        <taxon>Fungi</taxon>
        <taxon>Fungi incertae sedis</taxon>
        <taxon>Chytridiomycota</taxon>
        <taxon>Chytridiomycota incertae sedis</taxon>
        <taxon>Chytridiomycetes</taxon>
        <taxon>Spizellomycetales</taxon>
        <taxon>Powellomycetaceae</taxon>
        <taxon>Powellomyces</taxon>
    </lineage>
</organism>
<accession>A0A507DWY5</accession>
<feature type="coiled-coil region" evidence="1">
    <location>
        <begin position="195"/>
        <end position="286"/>
    </location>
</feature>
<evidence type="ECO:0000313" key="4">
    <source>
        <dbReference type="Proteomes" id="UP000318582"/>
    </source>
</evidence>
<gene>
    <name evidence="3" type="ORF">PhCBS80983_g05114</name>
</gene>
<evidence type="ECO:0000313" key="3">
    <source>
        <dbReference type="EMBL" id="TPX55685.1"/>
    </source>
</evidence>
<evidence type="ECO:0000256" key="1">
    <source>
        <dbReference type="SAM" id="Coils"/>
    </source>
</evidence>
<keyword evidence="4" id="KW-1185">Reference proteome</keyword>
<evidence type="ECO:0000256" key="2">
    <source>
        <dbReference type="SAM" id="MobiDB-lite"/>
    </source>
</evidence>
<dbReference type="AlphaFoldDB" id="A0A507DWY5"/>
<feature type="region of interest" description="Disordered" evidence="2">
    <location>
        <begin position="1"/>
        <end position="31"/>
    </location>
</feature>
<reference evidence="3 4" key="1">
    <citation type="journal article" date="2019" name="Sci. Rep.">
        <title>Comparative genomics of chytrid fungi reveal insights into the obligate biotrophic and pathogenic lifestyle of Synchytrium endobioticum.</title>
        <authorList>
            <person name="van de Vossenberg B.T.L.H."/>
            <person name="Warris S."/>
            <person name="Nguyen H.D.T."/>
            <person name="van Gent-Pelzer M.P.E."/>
            <person name="Joly D.L."/>
            <person name="van de Geest H.C."/>
            <person name="Bonants P.J.M."/>
            <person name="Smith D.S."/>
            <person name="Levesque C.A."/>
            <person name="van der Lee T.A.J."/>
        </authorList>
    </citation>
    <scope>NUCLEOTIDE SEQUENCE [LARGE SCALE GENOMIC DNA]</scope>
    <source>
        <strain evidence="3 4">CBS 809.83</strain>
    </source>
</reference>
<dbReference type="Proteomes" id="UP000318582">
    <property type="component" value="Unassembled WGS sequence"/>
</dbReference>